<feature type="signal peptide" evidence="1">
    <location>
        <begin position="1"/>
        <end position="28"/>
    </location>
</feature>
<comment type="caution">
    <text evidence="2">The sequence shown here is derived from an EMBL/GenBank/DDBJ whole genome shotgun (WGS) entry which is preliminary data.</text>
</comment>
<organism evidence="2 3">
    <name type="scientific">Meloidogyne graminicola</name>
    <dbReference type="NCBI Taxonomy" id="189291"/>
    <lineage>
        <taxon>Eukaryota</taxon>
        <taxon>Metazoa</taxon>
        <taxon>Ecdysozoa</taxon>
        <taxon>Nematoda</taxon>
        <taxon>Chromadorea</taxon>
        <taxon>Rhabditida</taxon>
        <taxon>Tylenchina</taxon>
        <taxon>Tylenchomorpha</taxon>
        <taxon>Tylenchoidea</taxon>
        <taxon>Meloidogynidae</taxon>
        <taxon>Meloidogyninae</taxon>
        <taxon>Meloidogyne</taxon>
    </lineage>
</organism>
<dbReference type="Proteomes" id="UP000605970">
    <property type="component" value="Unassembled WGS sequence"/>
</dbReference>
<evidence type="ECO:0000256" key="1">
    <source>
        <dbReference type="SAM" id="SignalP"/>
    </source>
</evidence>
<dbReference type="EMBL" id="JABEBT010000136">
    <property type="protein sequence ID" value="KAF7629929.1"/>
    <property type="molecule type" value="Genomic_DNA"/>
</dbReference>
<keyword evidence="3" id="KW-1185">Reference proteome</keyword>
<protein>
    <submittedName>
        <fullName evidence="2">Uncharacterized protein</fullName>
    </submittedName>
</protein>
<gene>
    <name evidence="2" type="ORF">Mgra_00009060</name>
</gene>
<sequence length="434" mass="46760">MASTFIFLIFSLILILFPFQNQMKFADANCCCCCCPSCCCKPIIIKLPPPPVKLCPCCCDINIINFSCCCKPIIIKLPPPPVKLCPCCCGPCCCGCGGGGGYGRKRRSVVDLMAKKFSDILLPQFNHDAFVPMGCVQPTFAPLQSLCAKIPPIQRGPACQQIISQQPQFPLSQNIFNQQQQLIGGGGTMLNGGGSDPFGNNNGEMTECLCSGSCNNNNNGQTPLMNSQSQQVGGNGCNQQQCGSTFADAINCQQQQTILGGGQSNGCNNAACQQSINGACIGDSNNNNNVYNTFGGVMMDSAGGNNNIQSIEKSASFMHSPSQNNIALSGSLSPCSGNSKENIERGIGRIGRGLRENYLNLGESSFLDSGRKKRFLLLLNKKNLNEELNDKSIEKSIVYNKSEAKRDANKNQQNQSLVFRNNLEFVVRQSPMQK</sequence>
<dbReference type="OrthoDB" id="5899683at2759"/>
<evidence type="ECO:0000313" key="3">
    <source>
        <dbReference type="Proteomes" id="UP000605970"/>
    </source>
</evidence>
<dbReference type="AlphaFoldDB" id="A0A8S9ZE01"/>
<keyword evidence="1" id="KW-0732">Signal</keyword>
<evidence type="ECO:0000313" key="2">
    <source>
        <dbReference type="EMBL" id="KAF7629929.1"/>
    </source>
</evidence>
<feature type="chain" id="PRO_5035896277" evidence="1">
    <location>
        <begin position="29"/>
        <end position="434"/>
    </location>
</feature>
<accession>A0A8S9ZE01</accession>
<proteinExistence type="predicted"/>
<name>A0A8S9ZE01_9BILA</name>
<reference evidence="2" key="1">
    <citation type="journal article" date="2020" name="Ecol. Evol.">
        <title>Genome structure and content of the rice root-knot nematode (Meloidogyne graminicola).</title>
        <authorList>
            <person name="Phan N.T."/>
            <person name="Danchin E.G.J."/>
            <person name="Klopp C."/>
            <person name="Perfus-Barbeoch L."/>
            <person name="Kozlowski D.K."/>
            <person name="Koutsovoulos G.D."/>
            <person name="Lopez-Roques C."/>
            <person name="Bouchez O."/>
            <person name="Zahm M."/>
            <person name="Besnard G."/>
            <person name="Bellafiore S."/>
        </authorList>
    </citation>
    <scope>NUCLEOTIDE SEQUENCE</scope>
    <source>
        <strain evidence="2">VN-18</strain>
    </source>
</reference>